<dbReference type="PANTHER" id="PTHR12670">
    <property type="entry name" value="CERAMIDASE"/>
    <property type="match status" value="1"/>
</dbReference>
<dbReference type="OrthoDB" id="191371at2759"/>
<dbReference type="GO" id="GO:0005794">
    <property type="term" value="C:Golgi apparatus"/>
    <property type="evidence" value="ECO:0007669"/>
    <property type="project" value="UniProtKB-SubCell"/>
</dbReference>
<evidence type="ECO:0000256" key="3">
    <source>
        <dbReference type="ARBA" id="ARBA00004613"/>
    </source>
</evidence>
<dbReference type="GO" id="GO:0005783">
    <property type="term" value="C:endoplasmic reticulum"/>
    <property type="evidence" value="ECO:0007669"/>
    <property type="project" value="UniProtKB-SubCell"/>
</dbReference>
<evidence type="ECO:0000313" key="18">
    <source>
        <dbReference type="EMBL" id="KAH7514574.1"/>
    </source>
</evidence>
<dbReference type="GO" id="GO:0017040">
    <property type="term" value="F:N-acylsphingosine amidohydrolase activity"/>
    <property type="evidence" value="ECO:0007669"/>
    <property type="project" value="UniProtKB-UniRule"/>
</dbReference>
<feature type="binding site" evidence="14">
    <location>
        <position position="585"/>
    </location>
    <ligand>
        <name>Zn(2+)</name>
        <dbReference type="ChEBI" id="CHEBI:29105"/>
    </ligand>
</feature>
<name>A0A978UIE3_ZIZJJ</name>
<reference evidence="18" key="1">
    <citation type="journal article" date="2021" name="Front. Plant Sci.">
        <title>Chromosome-Scale Genome Assembly for Chinese Sour Jujube and Insights Into Its Genome Evolution and Domestication Signature.</title>
        <authorList>
            <person name="Shen L.-Y."/>
            <person name="Luo H."/>
            <person name="Wang X.-L."/>
            <person name="Wang X.-M."/>
            <person name="Qiu X.-J."/>
            <person name="Liu H."/>
            <person name="Zhou S.-S."/>
            <person name="Jia K.-H."/>
            <person name="Nie S."/>
            <person name="Bao Y.-T."/>
            <person name="Zhang R.-G."/>
            <person name="Yun Q.-Z."/>
            <person name="Chai Y.-H."/>
            <person name="Lu J.-Y."/>
            <person name="Li Y."/>
            <person name="Zhao S.-W."/>
            <person name="Mao J.-F."/>
            <person name="Jia S.-G."/>
            <person name="Mao Y.-M."/>
        </authorList>
    </citation>
    <scope>NUCLEOTIDE SEQUENCE</scope>
    <source>
        <strain evidence="18">AT0</strain>
        <tissue evidence="18">Leaf</tissue>
    </source>
</reference>
<evidence type="ECO:0000256" key="13">
    <source>
        <dbReference type="PIRSR" id="PIRSR606823-1"/>
    </source>
</evidence>
<dbReference type="EMBL" id="JAEACU010000011">
    <property type="protein sequence ID" value="KAH7514574.1"/>
    <property type="molecule type" value="Genomic_DNA"/>
</dbReference>
<dbReference type="PANTHER" id="PTHR12670:SF17">
    <property type="entry name" value="NEUTRAL CERAMIDASE 2"/>
    <property type="match status" value="1"/>
</dbReference>
<comment type="similarity">
    <text evidence="4 15">Belongs to the neutral ceramidase family.</text>
</comment>
<dbReference type="GO" id="GO:0046872">
    <property type="term" value="F:metal ion binding"/>
    <property type="evidence" value="ECO:0007669"/>
    <property type="project" value="UniProtKB-KW"/>
</dbReference>
<dbReference type="InterPro" id="IPR031329">
    <property type="entry name" value="NEUT/ALK_ceramidase_N"/>
</dbReference>
<evidence type="ECO:0000256" key="11">
    <source>
        <dbReference type="ARBA" id="ARBA00023180"/>
    </source>
</evidence>
<dbReference type="GO" id="GO:0042759">
    <property type="term" value="P:long-chain fatty acid biosynthetic process"/>
    <property type="evidence" value="ECO:0007669"/>
    <property type="project" value="TreeGrafter"/>
</dbReference>
<dbReference type="AlphaFoldDB" id="A0A978UIE3"/>
<comment type="subcellular location">
    <subcellularLocation>
        <location evidence="1">Endoplasmic reticulum</location>
    </subcellularLocation>
    <subcellularLocation>
        <location evidence="2">Golgi apparatus</location>
    </subcellularLocation>
    <subcellularLocation>
        <location evidence="3">Secreted</location>
    </subcellularLocation>
</comment>
<organism evidence="18 19">
    <name type="scientific">Ziziphus jujuba var. spinosa</name>
    <dbReference type="NCBI Taxonomy" id="714518"/>
    <lineage>
        <taxon>Eukaryota</taxon>
        <taxon>Viridiplantae</taxon>
        <taxon>Streptophyta</taxon>
        <taxon>Embryophyta</taxon>
        <taxon>Tracheophyta</taxon>
        <taxon>Spermatophyta</taxon>
        <taxon>Magnoliopsida</taxon>
        <taxon>eudicotyledons</taxon>
        <taxon>Gunneridae</taxon>
        <taxon>Pentapetalae</taxon>
        <taxon>rosids</taxon>
        <taxon>fabids</taxon>
        <taxon>Rosales</taxon>
        <taxon>Rhamnaceae</taxon>
        <taxon>Paliureae</taxon>
        <taxon>Ziziphus</taxon>
    </lineage>
</organism>
<dbReference type="Pfam" id="PF04734">
    <property type="entry name" value="Ceramidase_alk"/>
    <property type="match status" value="1"/>
</dbReference>
<feature type="binding site" evidence="14">
    <location>
        <position position="242"/>
    </location>
    <ligand>
        <name>Zn(2+)</name>
        <dbReference type="ChEBI" id="CHEBI:29105"/>
    </ligand>
</feature>
<evidence type="ECO:0000256" key="10">
    <source>
        <dbReference type="ARBA" id="ARBA00023034"/>
    </source>
</evidence>
<gene>
    <name evidence="18" type="ORF">FEM48_Zijuj11G0104000</name>
</gene>
<evidence type="ECO:0000256" key="9">
    <source>
        <dbReference type="ARBA" id="ARBA00022919"/>
    </source>
</evidence>
<protein>
    <recommendedName>
        <fullName evidence="15">Neutral ceramidase</fullName>
        <ecNumber evidence="15">3.5.1.23</ecNumber>
    </recommendedName>
</protein>
<evidence type="ECO:0000256" key="14">
    <source>
        <dbReference type="PIRSR" id="PIRSR606823-2"/>
    </source>
</evidence>
<keyword evidence="8" id="KW-0256">Endoplasmic reticulum</keyword>
<dbReference type="InterPro" id="IPR031331">
    <property type="entry name" value="NEUT/ALK_ceramidase_C"/>
</dbReference>
<feature type="binding site" evidence="14">
    <location>
        <position position="133"/>
    </location>
    <ligand>
        <name>Zn(2+)</name>
        <dbReference type="ChEBI" id="CHEBI:29105"/>
    </ligand>
</feature>
<dbReference type="InterPro" id="IPR038445">
    <property type="entry name" value="NCDase_C_sf"/>
</dbReference>
<comment type="caution">
    <text evidence="18">The sequence shown here is derived from an EMBL/GenBank/DDBJ whole genome shotgun (WGS) entry which is preliminary data.</text>
</comment>
<keyword evidence="9 15" id="KW-0746">Sphingolipid metabolism</keyword>
<evidence type="ECO:0000313" key="19">
    <source>
        <dbReference type="Proteomes" id="UP000813462"/>
    </source>
</evidence>
<evidence type="ECO:0000259" key="17">
    <source>
        <dbReference type="Pfam" id="PF17048"/>
    </source>
</evidence>
<dbReference type="EC" id="3.5.1.23" evidence="15"/>
<keyword evidence="15" id="KW-0443">Lipid metabolism</keyword>
<keyword evidence="7 15" id="KW-0378">Hydrolase</keyword>
<evidence type="ECO:0000256" key="15">
    <source>
        <dbReference type="RuleBase" id="RU366019"/>
    </source>
</evidence>
<evidence type="ECO:0000256" key="7">
    <source>
        <dbReference type="ARBA" id="ARBA00022801"/>
    </source>
</evidence>
<dbReference type="FunFam" id="2.60.40.2300:FF:000002">
    <property type="entry name" value="Neutral/alkaline non-lysosomal ceramidase"/>
    <property type="match status" value="1"/>
</dbReference>
<dbReference type="Proteomes" id="UP000813462">
    <property type="component" value="Unassembled WGS sequence"/>
</dbReference>
<dbReference type="Gene3D" id="2.60.40.2300">
    <property type="entry name" value="Neutral/alkaline non-lysosomal ceramidase, C-terminal domain"/>
    <property type="match status" value="1"/>
</dbReference>
<evidence type="ECO:0000256" key="12">
    <source>
        <dbReference type="ARBA" id="ARBA00048057"/>
    </source>
</evidence>
<evidence type="ECO:0000256" key="2">
    <source>
        <dbReference type="ARBA" id="ARBA00004555"/>
    </source>
</evidence>
<keyword evidence="5" id="KW-0964">Secreted</keyword>
<evidence type="ECO:0000256" key="1">
    <source>
        <dbReference type="ARBA" id="ARBA00004240"/>
    </source>
</evidence>
<dbReference type="GO" id="GO:0046514">
    <property type="term" value="P:ceramide catabolic process"/>
    <property type="evidence" value="ECO:0007669"/>
    <property type="project" value="InterPro"/>
</dbReference>
<evidence type="ECO:0000256" key="5">
    <source>
        <dbReference type="ARBA" id="ARBA00022525"/>
    </source>
</evidence>
<accession>A0A978UIE3</accession>
<feature type="active site" description="Nucleophile" evidence="13">
    <location>
        <position position="355"/>
    </location>
</feature>
<dbReference type="GO" id="GO:0034599">
    <property type="term" value="P:cellular response to oxidative stress"/>
    <property type="evidence" value="ECO:0007669"/>
    <property type="project" value="UniProtKB-ARBA"/>
</dbReference>
<feature type="domain" description="Neutral/alkaline non-lysosomal ceramidase N-terminal" evidence="16">
    <location>
        <begin position="42"/>
        <end position="614"/>
    </location>
</feature>
<keyword evidence="10" id="KW-0333">Golgi apparatus</keyword>
<dbReference type="GO" id="GO:0016020">
    <property type="term" value="C:membrane"/>
    <property type="evidence" value="ECO:0007669"/>
    <property type="project" value="GOC"/>
</dbReference>
<evidence type="ECO:0000259" key="16">
    <source>
        <dbReference type="Pfam" id="PF04734"/>
    </source>
</evidence>
<keyword evidence="6" id="KW-0732">Signal</keyword>
<keyword evidence="14" id="KW-0479">Metal-binding</keyword>
<dbReference type="GO" id="GO:0046512">
    <property type="term" value="P:sphingosine biosynthetic process"/>
    <property type="evidence" value="ECO:0007669"/>
    <property type="project" value="TreeGrafter"/>
</dbReference>
<evidence type="ECO:0000256" key="8">
    <source>
        <dbReference type="ARBA" id="ARBA00022824"/>
    </source>
</evidence>
<dbReference type="InterPro" id="IPR006823">
    <property type="entry name" value="Ceramidase_alk"/>
</dbReference>
<dbReference type="Pfam" id="PF17048">
    <property type="entry name" value="Ceramidse_alk_C"/>
    <property type="match status" value="1"/>
</dbReference>
<feature type="domain" description="Neutral/alkaline non-lysosomal ceramidase C-terminal" evidence="17">
    <location>
        <begin position="616"/>
        <end position="779"/>
    </location>
</feature>
<evidence type="ECO:0000256" key="4">
    <source>
        <dbReference type="ARBA" id="ARBA00009835"/>
    </source>
</evidence>
<sequence>MSMETISLHPSSIRWPYKTIWFSVFTLFLLENIKQISSASDYLIGLGSYDITGPAADVNMMGYASLEQIASGVHFRLRARAFIVAEPKGNRVVFVNLDACMASQIVTIKLLERLKARYGNLYTEQNVAISGIHTHAGPGGYLQYVVYIVTSLGFVRQSFEVIVDGIEKSIIQAHENLRPGSIFVNKGEILDAGVNRSPSAYLNNPAAERSKYKYDVDKEMTLIKFVDDGWGPIGSFNWFATHGTSMSRTNSLISGDNKGAAARFMEDWFEHKGFDSLYFNESGTDRIPRRVSSIVMNPNGHRNELTKLAASFQSSKGQPVTKLLTVAKRVRNSLRNTEKPQFVSAFCQSNCGDVSPNVLGAFCTDTGLPCDFNHSTCNGKNELCYGRGPGYPDEFESTRIIGERQVRKAVELFQKATEKLKGKIRHKHAYIDFSNLKVSLSQVEGDNKVVNTCPAALGFAFAAGTTDGPGAFDFKQGDDKGNAFWRLVRNVLTTPTQEQINCQHPKPILLDTGEMKEPYDWAPSVLPVQIFQIGQLVILSVPGEFTTMAGRRLRDAVKTVLTSGVSKERNVHIVIAGLTNTYSQYVTTFEEYQVQRYEGASTLYGPHTLEAYIQEFKKLAAAVITDEVVEPGPPPPDLLEKQISLLPPVVVDATSPGVNFGDVKTDLPPNSTFKRGQMVSVTFWSACPRNDLMTEGTFALVEILQNQKTWIPAYDDDDFCLRFRWSRPERLSPQSFATIEWRIPQSAVAGVYRITHFGASKALLGSISHFTGSSSAFVVA</sequence>
<comment type="cofactor">
    <cofactor evidence="14">
        <name>Zn(2+)</name>
        <dbReference type="ChEBI" id="CHEBI:29105"/>
    </cofactor>
    <text evidence="14">Binds 1 zinc ion per subunit.</text>
</comment>
<keyword evidence="14" id="KW-0862">Zinc</keyword>
<evidence type="ECO:0000256" key="6">
    <source>
        <dbReference type="ARBA" id="ARBA00022729"/>
    </source>
</evidence>
<keyword evidence="11" id="KW-0325">Glycoprotein</keyword>
<comment type="catalytic activity">
    <reaction evidence="12 15">
        <text>an N-acylsphing-4-enine + H2O = sphing-4-enine + a fatty acid</text>
        <dbReference type="Rhea" id="RHEA:20856"/>
        <dbReference type="ChEBI" id="CHEBI:15377"/>
        <dbReference type="ChEBI" id="CHEBI:28868"/>
        <dbReference type="ChEBI" id="CHEBI:52639"/>
        <dbReference type="ChEBI" id="CHEBI:57756"/>
        <dbReference type="EC" id="3.5.1.23"/>
    </reaction>
</comment>
<dbReference type="GO" id="GO:0005576">
    <property type="term" value="C:extracellular region"/>
    <property type="evidence" value="ECO:0007669"/>
    <property type="project" value="UniProtKB-SubCell"/>
</dbReference>
<feature type="binding site" evidence="14">
    <location>
        <position position="544"/>
    </location>
    <ligand>
        <name>Zn(2+)</name>
        <dbReference type="ChEBI" id="CHEBI:29105"/>
    </ligand>
</feature>
<proteinExistence type="inferred from homology"/>